<reference evidence="1 2" key="1">
    <citation type="submission" date="2021-01" db="EMBL/GenBank/DDBJ databases">
        <title>Whole genome shotgun sequence of Actinoplanes durhamensis NBRC 14914.</title>
        <authorList>
            <person name="Komaki H."/>
            <person name="Tamura T."/>
        </authorList>
    </citation>
    <scope>NUCLEOTIDE SEQUENCE [LARGE SCALE GENOMIC DNA]</scope>
    <source>
        <strain evidence="1 2">NBRC 14914</strain>
    </source>
</reference>
<proteinExistence type="predicted"/>
<keyword evidence="2" id="KW-1185">Reference proteome</keyword>
<protein>
    <submittedName>
        <fullName evidence="1">Uncharacterized protein</fullName>
    </submittedName>
</protein>
<comment type="caution">
    <text evidence="1">The sequence shown here is derived from an EMBL/GenBank/DDBJ whole genome shotgun (WGS) entry which is preliminary data.</text>
</comment>
<dbReference type="EMBL" id="BOML01000083">
    <property type="protein sequence ID" value="GIE07498.1"/>
    <property type="molecule type" value="Genomic_DNA"/>
</dbReference>
<name>A0ABQ3ZCD4_9ACTN</name>
<sequence length="103" mass="11276">MGGPGLCAGWPSRHADRAQPYRAEATGGIPVYVRKGTTNGSLRLSSNMRQPAWTDPGGLTKKVGRLVDQKGRRWANMAISSRMAWVGADAYARSMARFSRLIR</sequence>
<evidence type="ECO:0000313" key="2">
    <source>
        <dbReference type="Proteomes" id="UP000637628"/>
    </source>
</evidence>
<dbReference type="Proteomes" id="UP000637628">
    <property type="component" value="Unassembled WGS sequence"/>
</dbReference>
<organism evidence="1 2">
    <name type="scientific">Paractinoplanes durhamensis</name>
    <dbReference type="NCBI Taxonomy" id="113563"/>
    <lineage>
        <taxon>Bacteria</taxon>
        <taxon>Bacillati</taxon>
        <taxon>Actinomycetota</taxon>
        <taxon>Actinomycetes</taxon>
        <taxon>Micromonosporales</taxon>
        <taxon>Micromonosporaceae</taxon>
        <taxon>Paractinoplanes</taxon>
    </lineage>
</organism>
<accession>A0ABQ3ZCD4</accession>
<evidence type="ECO:0000313" key="1">
    <source>
        <dbReference type="EMBL" id="GIE07498.1"/>
    </source>
</evidence>
<gene>
    <name evidence="1" type="ORF">Adu01nite_88480</name>
</gene>